<evidence type="ECO:0000313" key="1">
    <source>
        <dbReference type="EnsemblPlants" id="OMERI01G11220.1"/>
    </source>
</evidence>
<evidence type="ECO:0000313" key="2">
    <source>
        <dbReference type="Proteomes" id="UP000008021"/>
    </source>
</evidence>
<proteinExistence type="predicted"/>
<organism evidence="1">
    <name type="scientific">Oryza meridionalis</name>
    <dbReference type="NCBI Taxonomy" id="40149"/>
    <lineage>
        <taxon>Eukaryota</taxon>
        <taxon>Viridiplantae</taxon>
        <taxon>Streptophyta</taxon>
        <taxon>Embryophyta</taxon>
        <taxon>Tracheophyta</taxon>
        <taxon>Spermatophyta</taxon>
        <taxon>Magnoliopsida</taxon>
        <taxon>Liliopsida</taxon>
        <taxon>Poales</taxon>
        <taxon>Poaceae</taxon>
        <taxon>BOP clade</taxon>
        <taxon>Oryzoideae</taxon>
        <taxon>Oryzeae</taxon>
        <taxon>Oryzinae</taxon>
        <taxon>Oryza</taxon>
    </lineage>
</organism>
<dbReference type="Gramene" id="OMERI01G11220.1">
    <property type="protein sequence ID" value="OMERI01G11220.1"/>
    <property type="gene ID" value="OMERI01G11220"/>
</dbReference>
<dbReference type="AlphaFoldDB" id="A0A0E0C0R8"/>
<reference evidence="1" key="2">
    <citation type="submission" date="2018-05" db="EMBL/GenBank/DDBJ databases">
        <title>OmerRS3 (Oryza meridionalis Reference Sequence Version 3).</title>
        <authorList>
            <person name="Zhang J."/>
            <person name="Kudrna D."/>
            <person name="Lee S."/>
            <person name="Talag J."/>
            <person name="Welchert J."/>
            <person name="Wing R.A."/>
        </authorList>
    </citation>
    <scope>NUCLEOTIDE SEQUENCE [LARGE SCALE GENOMIC DNA]</scope>
    <source>
        <strain evidence="1">cv. OR44</strain>
    </source>
</reference>
<dbReference type="EnsemblPlants" id="OMERI01G11220.1">
    <property type="protein sequence ID" value="OMERI01G11220.1"/>
    <property type="gene ID" value="OMERI01G11220"/>
</dbReference>
<name>A0A0E0C0R8_9ORYZ</name>
<dbReference type="HOGENOM" id="CLU_2907921_0_0_1"/>
<accession>A0A0E0C0R8</accession>
<reference evidence="1" key="1">
    <citation type="submission" date="2015-04" db="UniProtKB">
        <authorList>
            <consortium name="EnsemblPlants"/>
        </authorList>
    </citation>
    <scope>IDENTIFICATION</scope>
</reference>
<keyword evidence="2" id="KW-1185">Reference proteome</keyword>
<dbReference type="Proteomes" id="UP000008021">
    <property type="component" value="Chromosome 1"/>
</dbReference>
<protein>
    <submittedName>
        <fullName evidence="1">Uncharacterized protein</fullName>
    </submittedName>
</protein>
<sequence length="62" mass="6609">MDMTQGSLICKLPSFVLLNIGINICGRYKGGAAEGGRRPSIRNTFAHQHPGMLITSLFGSAC</sequence>